<dbReference type="InterPro" id="IPR040374">
    <property type="entry name" value="BIC"/>
</dbReference>
<dbReference type="CDD" id="cd22645">
    <property type="entry name" value="BIC1_CID"/>
    <property type="match status" value="1"/>
</dbReference>
<dbReference type="Proteomes" id="UP000287651">
    <property type="component" value="Unassembled WGS sequence"/>
</dbReference>
<dbReference type="PANTHER" id="PTHR34207">
    <property type="entry name" value="PROTEIN BIC1"/>
    <property type="match status" value="1"/>
</dbReference>
<protein>
    <submittedName>
        <fullName evidence="1">Uncharacterized protein</fullName>
    </submittedName>
</protein>
<comment type="caution">
    <text evidence="1">The sequence shown here is derived from an EMBL/GenBank/DDBJ whole genome shotgun (WGS) entry which is preliminary data.</text>
</comment>
<dbReference type="PANTHER" id="PTHR34207:SF2">
    <property type="entry name" value="PROTEIN BIC1"/>
    <property type="match status" value="1"/>
</dbReference>
<organism evidence="1 2">
    <name type="scientific">Ensete ventricosum</name>
    <name type="common">Abyssinian banana</name>
    <name type="synonym">Musa ensete</name>
    <dbReference type="NCBI Taxonomy" id="4639"/>
    <lineage>
        <taxon>Eukaryota</taxon>
        <taxon>Viridiplantae</taxon>
        <taxon>Streptophyta</taxon>
        <taxon>Embryophyta</taxon>
        <taxon>Tracheophyta</taxon>
        <taxon>Spermatophyta</taxon>
        <taxon>Magnoliopsida</taxon>
        <taxon>Liliopsida</taxon>
        <taxon>Zingiberales</taxon>
        <taxon>Musaceae</taxon>
        <taxon>Ensete</taxon>
    </lineage>
</organism>
<feature type="non-terminal residue" evidence="1">
    <location>
        <position position="1"/>
    </location>
</feature>
<evidence type="ECO:0000313" key="1">
    <source>
        <dbReference type="EMBL" id="RRT34354.1"/>
    </source>
</evidence>
<gene>
    <name evidence="1" type="ORF">B296_00055956</name>
</gene>
<proteinExistence type="predicted"/>
<dbReference type="GO" id="GO:0009785">
    <property type="term" value="P:blue light signaling pathway"/>
    <property type="evidence" value="ECO:0007669"/>
    <property type="project" value="InterPro"/>
</dbReference>
<evidence type="ECO:0000313" key="2">
    <source>
        <dbReference type="Proteomes" id="UP000287651"/>
    </source>
</evidence>
<dbReference type="AlphaFoldDB" id="A0A426X4I6"/>
<dbReference type="EMBL" id="AMZH03026993">
    <property type="protein sequence ID" value="RRT34354.1"/>
    <property type="molecule type" value="Genomic_DNA"/>
</dbReference>
<reference evidence="1 2" key="1">
    <citation type="journal article" date="2014" name="Agronomy (Basel)">
        <title>A Draft Genome Sequence for Ensete ventricosum, the Drought-Tolerant Tree Against Hunger.</title>
        <authorList>
            <person name="Harrison J."/>
            <person name="Moore K.A."/>
            <person name="Paszkiewicz K."/>
            <person name="Jones T."/>
            <person name="Grant M."/>
            <person name="Ambacheew D."/>
            <person name="Muzemil S."/>
            <person name="Studholme D.J."/>
        </authorList>
    </citation>
    <scope>NUCLEOTIDE SEQUENCE [LARGE SCALE GENOMIC DNA]</scope>
</reference>
<sequence>AGAPFDGRSEREGYAPKKLRCRRVLLLRAPDSTGWPRLNDGVSERPARQSRLDITVGRLAASKKARKRLEDCGRERLRRHRVEMAGRVCIPETWGQESLLKDWANRCAFESFMPEALVSARKALVDDCRRPPNTCLQVGN</sequence>
<accession>A0A426X4I6</accession>
<name>A0A426X4I6_ENSVE</name>